<feature type="transmembrane region" description="Helical" evidence="1">
    <location>
        <begin position="70"/>
        <end position="92"/>
    </location>
</feature>
<evidence type="ECO:0000313" key="2">
    <source>
        <dbReference type="EMBL" id="OEG14958.1"/>
    </source>
</evidence>
<keyword evidence="1" id="KW-1133">Transmembrane helix</keyword>
<reference evidence="3" key="1">
    <citation type="submission" date="2016-09" db="EMBL/GenBank/DDBJ databases">
        <authorList>
            <person name="Gulvik C.A."/>
        </authorList>
    </citation>
    <scope>NUCLEOTIDE SEQUENCE [LARGE SCALE GENOMIC DNA]</scope>
    <source>
        <strain evidence="3">LMG 26306</strain>
    </source>
</reference>
<evidence type="ECO:0000256" key="1">
    <source>
        <dbReference type="SAM" id="Phobius"/>
    </source>
</evidence>
<dbReference type="Proteomes" id="UP000094764">
    <property type="component" value="Unassembled WGS sequence"/>
</dbReference>
<sequence length="127" mass="14652">MNIRCTRNTGFYGMGSPIEIKKDGKKLFCLNQNETKQIELNDKHCTLQANFFLLKSTPLTVNDNGQTIDLVVMMNPMLMLIYVILFVGMFLIPLLHLNILGILILLVLYFVFLFSMLNKAYIIKEKM</sequence>
<protein>
    <submittedName>
        <fullName evidence="2">Uncharacterized protein</fullName>
    </submittedName>
</protein>
<feature type="transmembrane region" description="Helical" evidence="1">
    <location>
        <begin position="98"/>
        <end position="117"/>
    </location>
</feature>
<dbReference type="RefSeq" id="WP_069635902.1">
    <property type="nucleotide sequence ID" value="NZ_JXKZ01000008.1"/>
</dbReference>
<dbReference type="EMBL" id="MIKB01000017">
    <property type="protein sequence ID" value="OEG14958.1"/>
    <property type="molecule type" value="Genomic_DNA"/>
</dbReference>
<organism evidence="2 3">
    <name type="scientific">Enterococcus quebecensis</name>
    <dbReference type="NCBI Taxonomy" id="903983"/>
    <lineage>
        <taxon>Bacteria</taxon>
        <taxon>Bacillati</taxon>
        <taxon>Bacillota</taxon>
        <taxon>Bacilli</taxon>
        <taxon>Lactobacillales</taxon>
        <taxon>Enterococcaceae</taxon>
        <taxon>Enterococcus</taxon>
    </lineage>
</organism>
<keyword evidence="1" id="KW-0812">Transmembrane</keyword>
<proteinExistence type="predicted"/>
<comment type="caution">
    <text evidence="2">The sequence shown here is derived from an EMBL/GenBank/DDBJ whole genome shotgun (WGS) entry which is preliminary data.</text>
</comment>
<dbReference type="STRING" id="903983.BCR23_11280"/>
<dbReference type="OrthoDB" id="2192880at2"/>
<dbReference type="AlphaFoldDB" id="A0A1E5GQG2"/>
<accession>A0A1E5GQG2</accession>
<evidence type="ECO:0000313" key="3">
    <source>
        <dbReference type="Proteomes" id="UP000094764"/>
    </source>
</evidence>
<keyword evidence="3" id="KW-1185">Reference proteome</keyword>
<name>A0A1E5GQG2_9ENTE</name>
<keyword evidence="1" id="KW-0472">Membrane</keyword>
<gene>
    <name evidence="2" type="ORF">BCR23_11280</name>
</gene>